<dbReference type="InterPro" id="IPR041457">
    <property type="entry name" value="CxC2_KDZ-assoc"/>
</dbReference>
<reference evidence="2" key="2">
    <citation type="submission" date="2020-11" db="EMBL/GenBank/DDBJ databases">
        <authorList>
            <consortium name="DOE Joint Genome Institute"/>
            <person name="Kuo A."/>
            <person name="Miyauchi S."/>
            <person name="Kiss E."/>
            <person name="Drula E."/>
            <person name="Kohler A."/>
            <person name="Sanchez-Garcia M."/>
            <person name="Andreopoulos B."/>
            <person name="Barry K.W."/>
            <person name="Bonito G."/>
            <person name="Buee M."/>
            <person name="Carver A."/>
            <person name="Chen C."/>
            <person name="Cichocki N."/>
            <person name="Clum A."/>
            <person name="Culley D."/>
            <person name="Crous P.W."/>
            <person name="Fauchery L."/>
            <person name="Girlanda M."/>
            <person name="Hayes R."/>
            <person name="Keri Z."/>
            <person name="Labutti K."/>
            <person name="Lipzen A."/>
            <person name="Lombard V."/>
            <person name="Magnuson J."/>
            <person name="Maillard F."/>
            <person name="Morin E."/>
            <person name="Murat C."/>
            <person name="Nolan M."/>
            <person name="Ohm R."/>
            <person name="Pangilinan J."/>
            <person name="Pereira M."/>
            <person name="Perotto S."/>
            <person name="Peter M."/>
            <person name="Riley R."/>
            <person name="Sitrit Y."/>
            <person name="Stielow B."/>
            <person name="Szollosi G."/>
            <person name="Zifcakova L."/>
            <person name="Stursova M."/>
            <person name="Spatafora J.W."/>
            <person name="Tedersoo L."/>
            <person name="Vaario L.-M."/>
            <person name="Yamada A."/>
            <person name="Yan M."/>
            <person name="Wang P."/>
            <person name="Xu J."/>
            <person name="Bruns T."/>
            <person name="Baldrian P."/>
            <person name="Vilgalys R."/>
            <person name="Henrissat B."/>
            <person name="Grigoriev I.V."/>
            <person name="Hibbett D."/>
            <person name="Nagy L.G."/>
            <person name="Martin F.M."/>
        </authorList>
    </citation>
    <scope>NUCLEOTIDE SEQUENCE</scope>
    <source>
        <strain evidence="2">UH-Tt-Lm1</strain>
    </source>
</reference>
<proteinExistence type="predicted"/>
<accession>A0A9P6HKB4</accession>
<reference evidence="2" key="1">
    <citation type="journal article" date="2020" name="Nat. Commun.">
        <title>Large-scale genome sequencing of mycorrhizal fungi provides insights into the early evolution of symbiotic traits.</title>
        <authorList>
            <person name="Miyauchi S."/>
            <person name="Kiss E."/>
            <person name="Kuo A."/>
            <person name="Drula E."/>
            <person name="Kohler A."/>
            <person name="Sanchez-Garcia M."/>
            <person name="Morin E."/>
            <person name="Andreopoulos B."/>
            <person name="Barry K.W."/>
            <person name="Bonito G."/>
            <person name="Buee M."/>
            <person name="Carver A."/>
            <person name="Chen C."/>
            <person name="Cichocki N."/>
            <person name="Clum A."/>
            <person name="Culley D."/>
            <person name="Crous P.W."/>
            <person name="Fauchery L."/>
            <person name="Girlanda M."/>
            <person name="Hayes R.D."/>
            <person name="Keri Z."/>
            <person name="LaButti K."/>
            <person name="Lipzen A."/>
            <person name="Lombard V."/>
            <person name="Magnuson J."/>
            <person name="Maillard F."/>
            <person name="Murat C."/>
            <person name="Nolan M."/>
            <person name="Ohm R.A."/>
            <person name="Pangilinan J."/>
            <person name="Pereira M.F."/>
            <person name="Perotto S."/>
            <person name="Peter M."/>
            <person name="Pfister S."/>
            <person name="Riley R."/>
            <person name="Sitrit Y."/>
            <person name="Stielow J.B."/>
            <person name="Szollosi G."/>
            <person name="Zifcakova L."/>
            <person name="Stursova M."/>
            <person name="Spatafora J.W."/>
            <person name="Tedersoo L."/>
            <person name="Vaario L.M."/>
            <person name="Yamada A."/>
            <person name="Yan M."/>
            <person name="Wang P."/>
            <person name="Xu J."/>
            <person name="Bruns T."/>
            <person name="Baldrian P."/>
            <person name="Vilgalys R."/>
            <person name="Dunand C."/>
            <person name="Henrissat B."/>
            <person name="Grigoriev I.V."/>
            <person name="Hibbett D."/>
            <person name="Nagy L.G."/>
            <person name="Martin F.M."/>
        </authorList>
    </citation>
    <scope>NUCLEOTIDE SEQUENCE</scope>
    <source>
        <strain evidence="2">UH-Tt-Lm1</strain>
    </source>
</reference>
<comment type="caution">
    <text evidence="2">The sequence shown here is derived from an EMBL/GenBank/DDBJ whole genome shotgun (WGS) entry which is preliminary data.</text>
</comment>
<feature type="non-terminal residue" evidence="2">
    <location>
        <position position="1"/>
    </location>
</feature>
<dbReference type="OrthoDB" id="3257768at2759"/>
<gene>
    <name evidence="2" type="ORF">BJ322DRAFT_1003110</name>
</gene>
<name>A0A9P6HKB4_9AGAM</name>
<dbReference type="Pfam" id="PF18803">
    <property type="entry name" value="CxC2"/>
    <property type="match status" value="1"/>
</dbReference>
<sequence length="697" mass="78216">LEEWLHQHQGEFMDEWARLEASPLLTCLPQCVNCATPQAMFRCTDCFAESLFCQQCLVLFHSREPFHRVQHWTGTHFTHASLKDLGAVFHLGHNYGGSCRIPSSLTPLTMFDVTGVHVINVTYCECDPNASGVPHIQLLRVRWFPATWRRPSTAFTFRLLNFIHKLQSNCKVNLYDFHGAIAAVSDNSGSGKPLFRYNELSLVFRIYVYLRQLRRGGCANMVGGLSSLAEGALAVECPACPQPGRNIDLSKAGLVTRPPMFETIYLSMDANFKLKQKERGFSDPPLANGFAYMVSNERLLEHLAVTCGLSFHAVNDAHTKYSAGYAVTGVGGVDWARHGFKRPTGVVDLQKGERYANMDLALLSTLLPAIRLGITRVLVSYDIGCQWSKNLDKRLPVYPISSSFKLSSLSYWRVVVPKFHLAGHGKECQLRFNINFTKGAARMTGEMVESGWAQSGPMAIWSRENGPFARRAVLDDHWGSENWRKLCRLRFSLLRNLRKSLTWSKTQRAVANKVSECLSTNTLADWKKMRQDFDQDTTKPNPYKEPQAFVTMASLKNQLDEDDRLESRRGHSSPHAITASAFIGNALQIEEQQSDLRLKQQEAIKANTVAGGLVEGQKLLAKSIQEFRAVQKVYMPGVSHLLDEADDDSGLNAHPELYKLTLPSQLSAHNRESWCLPSVATSKLPISDSFLLVVRLH</sequence>
<dbReference type="InterPro" id="IPR040521">
    <property type="entry name" value="KDZ"/>
</dbReference>
<dbReference type="PANTHER" id="PTHR33096:SF1">
    <property type="entry name" value="CXC1-LIKE CYSTEINE CLUSTER ASSOCIATED WITH KDZ TRANSPOSASES DOMAIN-CONTAINING PROTEIN"/>
    <property type="match status" value="1"/>
</dbReference>
<dbReference type="AlphaFoldDB" id="A0A9P6HKB4"/>
<protein>
    <recommendedName>
        <fullName evidence="1">CxC2-like cysteine cluster KDZ transposase-associated domain-containing protein</fullName>
    </recommendedName>
</protein>
<organism evidence="2 3">
    <name type="scientific">Thelephora terrestris</name>
    <dbReference type="NCBI Taxonomy" id="56493"/>
    <lineage>
        <taxon>Eukaryota</taxon>
        <taxon>Fungi</taxon>
        <taxon>Dikarya</taxon>
        <taxon>Basidiomycota</taxon>
        <taxon>Agaricomycotina</taxon>
        <taxon>Agaricomycetes</taxon>
        <taxon>Thelephorales</taxon>
        <taxon>Thelephoraceae</taxon>
        <taxon>Thelephora</taxon>
    </lineage>
</organism>
<evidence type="ECO:0000313" key="3">
    <source>
        <dbReference type="Proteomes" id="UP000736335"/>
    </source>
</evidence>
<dbReference type="Proteomes" id="UP000736335">
    <property type="component" value="Unassembled WGS sequence"/>
</dbReference>
<dbReference type="EMBL" id="WIUZ02000005">
    <property type="protein sequence ID" value="KAF9787104.1"/>
    <property type="molecule type" value="Genomic_DNA"/>
</dbReference>
<keyword evidence="3" id="KW-1185">Reference proteome</keyword>
<evidence type="ECO:0000313" key="2">
    <source>
        <dbReference type="EMBL" id="KAF9787104.1"/>
    </source>
</evidence>
<evidence type="ECO:0000259" key="1">
    <source>
        <dbReference type="Pfam" id="PF18803"/>
    </source>
</evidence>
<dbReference type="Pfam" id="PF18758">
    <property type="entry name" value="KDZ"/>
    <property type="match status" value="1"/>
</dbReference>
<feature type="domain" description="CxC2-like cysteine cluster KDZ transposase-associated" evidence="1">
    <location>
        <begin position="82"/>
        <end position="189"/>
    </location>
</feature>
<dbReference type="PANTHER" id="PTHR33096">
    <property type="entry name" value="CXC2 DOMAIN-CONTAINING PROTEIN"/>
    <property type="match status" value="1"/>
</dbReference>